<evidence type="ECO:0000313" key="11">
    <source>
        <dbReference type="Proteomes" id="UP000325105"/>
    </source>
</evidence>
<dbReference type="AlphaFoldDB" id="A0A5S5DSF0"/>
<feature type="signal peptide" evidence="9">
    <location>
        <begin position="1"/>
        <end position="29"/>
    </location>
</feature>
<evidence type="ECO:0000256" key="5">
    <source>
        <dbReference type="ARBA" id="ARBA00022692"/>
    </source>
</evidence>
<comment type="caution">
    <text evidence="10">The sequence shown here is derived from an EMBL/GenBank/DDBJ whole genome shotgun (WGS) entry which is preliminary data.</text>
</comment>
<keyword evidence="5" id="KW-0812">Transmembrane</keyword>
<evidence type="ECO:0000256" key="6">
    <source>
        <dbReference type="ARBA" id="ARBA00023136"/>
    </source>
</evidence>
<dbReference type="GO" id="GO:0009279">
    <property type="term" value="C:cell outer membrane"/>
    <property type="evidence" value="ECO:0007669"/>
    <property type="project" value="UniProtKB-SubCell"/>
</dbReference>
<keyword evidence="11" id="KW-1185">Reference proteome</keyword>
<dbReference type="Proteomes" id="UP000325105">
    <property type="component" value="Unassembled WGS sequence"/>
</dbReference>
<dbReference type="GO" id="GO:0015562">
    <property type="term" value="F:efflux transmembrane transporter activity"/>
    <property type="evidence" value="ECO:0007669"/>
    <property type="project" value="InterPro"/>
</dbReference>
<dbReference type="InterPro" id="IPR051906">
    <property type="entry name" value="TolC-like"/>
</dbReference>
<dbReference type="GO" id="GO:1990281">
    <property type="term" value="C:efflux pump complex"/>
    <property type="evidence" value="ECO:0007669"/>
    <property type="project" value="TreeGrafter"/>
</dbReference>
<dbReference type="PANTHER" id="PTHR30026:SF20">
    <property type="entry name" value="OUTER MEMBRANE PROTEIN TOLC"/>
    <property type="match status" value="1"/>
</dbReference>
<dbReference type="Pfam" id="PF02321">
    <property type="entry name" value="OEP"/>
    <property type="match status" value="2"/>
</dbReference>
<dbReference type="GO" id="GO:0015288">
    <property type="term" value="F:porin activity"/>
    <property type="evidence" value="ECO:0007669"/>
    <property type="project" value="TreeGrafter"/>
</dbReference>
<protein>
    <submittedName>
        <fullName evidence="10">Outer membrane protein TolC</fullName>
    </submittedName>
</protein>
<comment type="subcellular location">
    <subcellularLocation>
        <location evidence="1">Cell outer membrane</location>
    </subcellularLocation>
</comment>
<evidence type="ECO:0000256" key="3">
    <source>
        <dbReference type="ARBA" id="ARBA00022448"/>
    </source>
</evidence>
<evidence type="ECO:0000256" key="2">
    <source>
        <dbReference type="ARBA" id="ARBA00007613"/>
    </source>
</evidence>
<evidence type="ECO:0000256" key="1">
    <source>
        <dbReference type="ARBA" id="ARBA00004442"/>
    </source>
</evidence>
<dbReference type="EMBL" id="VNHX01000002">
    <property type="protein sequence ID" value="TYP97782.1"/>
    <property type="molecule type" value="Genomic_DNA"/>
</dbReference>
<evidence type="ECO:0000313" key="10">
    <source>
        <dbReference type="EMBL" id="TYP97782.1"/>
    </source>
</evidence>
<dbReference type="Gene3D" id="1.20.1600.10">
    <property type="entry name" value="Outer membrane efflux proteins (OEP)"/>
    <property type="match status" value="1"/>
</dbReference>
<feature type="chain" id="PRO_5024407991" evidence="9">
    <location>
        <begin position="30"/>
        <end position="451"/>
    </location>
</feature>
<evidence type="ECO:0000256" key="7">
    <source>
        <dbReference type="ARBA" id="ARBA00023237"/>
    </source>
</evidence>
<keyword evidence="6" id="KW-0472">Membrane</keyword>
<keyword evidence="3" id="KW-0813">Transport</keyword>
<proteinExistence type="inferred from homology"/>
<gene>
    <name evidence="10" type="ORF">BC792_102204</name>
</gene>
<dbReference type="SUPFAM" id="SSF56954">
    <property type="entry name" value="Outer membrane efflux proteins (OEP)"/>
    <property type="match status" value="1"/>
</dbReference>
<feature type="coiled-coil region" evidence="8">
    <location>
        <begin position="164"/>
        <end position="222"/>
    </location>
</feature>
<comment type="similarity">
    <text evidence="2">Belongs to the outer membrane factor (OMF) (TC 1.B.17) family.</text>
</comment>
<name>A0A5S5DSF0_9SPHI</name>
<dbReference type="PANTHER" id="PTHR30026">
    <property type="entry name" value="OUTER MEMBRANE PROTEIN TOLC"/>
    <property type="match status" value="1"/>
</dbReference>
<dbReference type="InterPro" id="IPR003423">
    <property type="entry name" value="OMP_efflux"/>
</dbReference>
<keyword evidence="8" id="KW-0175">Coiled coil</keyword>
<keyword evidence="7" id="KW-0998">Cell outer membrane</keyword>
<sequence length="451" mass="51394">MVLKINNMRFKKAALFLFLVFSIAGYTHAQTGPSSGQLDNNATLDDLIAYALSNKIELKQANIDREIGERDIASALSGWFPQISATGTFAHAIQIPTNIINGAPIQMGQRNTSSLSIRGDQAILSPELFQASRASKFVREQNNLNIESTKINTVVDVSKAYYDILTSEESIKIINENIARLQRQYTEASARYETGLVDKTDYKRAQISLNNARAELKTAQEMRDYKYDYLKMLLGMNVRENISLSFENQAMESNILLDTSEILSFANRVEYRQTETLRNIQRLNTQYQKWKFLPQLGAYAVYNANYFNNTFADLYSNNFPSSSVGLSLSIPIFTGTKRIQEIRKSELEEERIEWDLKNLENQISTEYSSAMASYRSNMNEWRNARDNMELSEEVYNTIKLQYDAGVKTYLELMTAETDLKTSQLNYLNALYAVLSSKLDIQRALGTVDITK</sequence>
<evidence type="ECO:0000256" key="9">
    <source>
        <dbReference type="SAM" id="SignalP"/>
    </source>
</evidence>
<evidence type="ECO:0000256" key="4">
    <source>
        <dbReference type="ARBA" id="ARBA00022452"/>
    </source>
</evidence>
<feature type="coiled-coil region" evidence="8">
    <location>
        <begin position="342"/>
        <end position="391"/>
    </location>
</feature>
<accession>A0A5S5DSF0</accession>
<organism evidence="10 11">
    <name type="scientific">Sphingobacterium allocomposti</name>
    <dbReference type="NCBI Taxonomy" id="415956"/>
    <lineage>
        <taxon>Bacteria</taxon>
        <taxon>Pseudomonadati</taxon>
        <taxon>Bacteroidota</taxon>
        <taxon>Sphingobacteriia</taxon>
        <taxon>Sphingobacteriales</taxon>
        <taxon>Sphingobacteriaceae</taxon>
        <taxon>Sphingobacterium</taxon>
    </lineage>
</organism>
<keyword evidence="4" id="KW-1134">Transmembrane beta strand</keyword>
<evidence type="ECO:0000256" key="8">
    <source>
        <dbReference type="SAM" id="Coils"/>
    </source>
</evidence>
<reference evidence="10 11" key="1">
    <citation type="submission" date="2019-07" db="EMBL/GenBank/DDBJ databases">
        <title>Genomic Encyclopedia of Archaeal and Bacterial Type Strains, Phase II (KMG-II): from individual species to whole genera.</title>
        <authorList>
            <person name="Goeker M."/>
        </authorList>
    </citation>
    <scope>NUCLEOTIDE SEQUENCE [LARGE SCALE GENOMIC DNA]</scope>
    <source>
        <strain evidence="10 11">DSM 18850</strain>
    </source>
</reference>
<keyword evidence="9" id="KW-0732">Signal</keyword>